<feature type="compositionally biased region" description="Basic and acidic residues" evidence="1">
    <location>
        <begin position="123"/>
        <end position="138"/>
    </location>
</feature>
<dbReference type="Pfam" id="PF04434">
    <property type="entry name" value="SWIM"/>
    <property type="match status" value="1"/>
</dbReference>
<gene>
    <name evidence="3" type="ORF">CGXH109_LOCUS78788</name>
</gene>
<feature type="region of interest" description="Disordered" evidence="1">
    <location>
        <begin position="80"/>
        <end position="138"/>
    </location>
</feature>
<protein>
    <recommendedName>
        <fullName evidence="2">SWIM-type domain-containing protein</fullName>
    </recommendedName>
</protein>
<dbReference type="InterPro" id="IPR007527">
    <property type="entry name" value="Znf_SWIM"/>
</dbReference>
<evidence type="ECO:0000313" key="3">
    <source>
        <dbReference type="EMBL" id="CAI0648739.1"/>
    </source>
</evidence>
<evidence type="ECO:0000313" key="4">
    <source>
        <dbReference type="Proteomes" id="UP001152533"/>
    </source>
</evidence>
<feature type="domain" description="SWIM-type" evidence="2">
    <location>
        <begin position="167"/>
        <end position="187"/>
    </location>
</feature>
<evidence type="ECO:0000259" key="2">
    <source>
        <dbReference type="Pfam" id="PF04434"/>
    </source>
</evidence>
<dbReference type="AlphaFoldDB" id="A0A9W4RY20"/>
<dbReference type="GO" id="GO:0008270">
    <property type="term" value="F:zinc ion binding"/>
    <property type="evidence" value="ECO:0007669"/>
    <property type="project" value="InterPro"/>
</dbReference>
<comment type="caution">
    <text evidence="3">The sequence shown here is derived from an EMBL/GenBank/DDBJ whole genome shotgun (WGS) entry which is preliminary data.</text>
</comment>
<feature type="compositionally biased region" description="Acidic residues" evidence="1">
    <location>
        <begin position="82"/>
        <end position="92"/>
    </location>
</feature>
<dbReference type="OrthoDB" id="74545at2759"/>
<evidence type="ECO:0000256" key="1">
    <source>
        <dbReference type="SAM" id="MobiDB-lite"/>
    </source>
</evidence>
<keyword evidence="4" id="KW-1185">Reference proteome</keyword>
<dbReference type="Proteomes" id="UP001152533">
    <property type="component" value="Unassembled WGS sequence"/>
</dbReference>
<dbReference type="EMBL" id="CAMGZC010000595">
    <property type="protein sequence ID" value="CAI0648739.1"/>
    <property type="molecule type" value="Genomic_DNA"/>
</dbReference>
<sequence length="270" mass="28856">MSPLQPTPRAVLSSLLNTLTASPLTPLPQPGSNPLKSLPQSQRPILVILHVLFPSLVLPALDLLDRNLVTRVVKVDALPYDTDTDTDDEDQVPDAAAGGDPAIDPADQHHPPSSPSISDDQDANDRDEATAVPNRDEPAAFHLVRSVTSTFRRNQSAAMTTSTATTYLVQLDAWNCTCANFAFEAFPAGTTASESDLEVLGADAVEDEIEVSPDWQFGGLSLDGKDSGGVPCCKHLLACLLAEQWCDVLGSYALEKRLDREEIAGTIGDL</sequence>
<reference evidence="3" key="1">
    <citation type="submission" date="2022-08" db="EMBL/GenBank/DDBJ databases">
        <authorList>
            <person name="Giroux E."/>
            <person name="Giroux E."/>
        </authorList>
    </citation>
    <scope>NUCLEOTIDE SEQUENCE</scope>
    <source>
        <strain evidence="3">H1091258</strain>
    </source>
</reference>
<organism evidence="3 4">
    <name type="scientific">Colletotrichum noveboracense</name>
    <dbReference type="NCBI Taxonomy" id="2664923"/>
    <lineage>
        <taxon>Eukaryota</taxon>
        <taxon>Fungi</taxon>
        <taxon>Dikarya</taxon>
        <taxon>Ascomycota</taxon>
        <taxon>Pezizomycotina</taxon>
        <taxon>Sordariomycetes</taxon>
        <taxon>Hypocreomycetidae</taxon>
        <taxon>Glomerellales</taxon>
        <taxon>Glomerellaceae</taxon>
        <taxon>Colletotrichum</taxon>
        <taxon>Colletotrichum gloeosporioides species complex</taxon>
    </lineage>
</organism>
<feature type="compositionally biased region" description="Low complexity" evidence="1">
    <location>
        <begin position="93"/>
        <end position="105"/>
    </location>
</feature>
<name>A0A9W4RY20_9PEZI</name>
<accession>A0A9W4RY20</accession>
<proteinExistence type="predicted"/>